<dbReference type="Pfam" id="PF00615">
    <property type="entry name" value="RGS"/>
    <property type="match status" value="1"/>
</dbReference>
<dbReference type="OrthoDB" id="196547at2759"/>
<sequence length="442" mass="49342">MVSAGITVLRVGYVCLTNVYCLVTLSHISATWVLRKDFYFAVRSPVLMTASGLAGVLAGSTAVSRTVMFPGLRSLFILRIFSIPLTALCLVVAYILRGLRVIVMYTPSRRQRWGRYLKKEAAMVKVLLTAYVIVEVAAWIVVRHVGLARVASFMVTVVKIDTVVTLSASLALFGQLRRTQDVFKVSLEIQRAGACALLTSVMIMFLGSIPAGVLEFYLVLFYTVRFHVILWLTNIQPARERLGRRDATPNTRGIMAKLFPYVPWRKHGGTVAIDSAECMVLAASTHCSKSTVKLDDAMEEILRCPVLLEAFEEFCRKALCSESILFLKAAWAFNDSVYASTANEDTNFALFMDIFDKYIKDGSPFEINIESKTKSFIMKRTDKEAFKQLRLDDAARGLDAAAKEVGKMLKENLYDKFRQTDQFKQITGVLFSTKAGDDKNGS</sequence>
<feature type="transmembrane region" description="Helical" evidence="1">
    <location>
        <begin position="76"/>
        <end position="99"/>
    </location>
</feature>
<dbReference type="CDD" id="cd07440">
    <property type="entry name" value="RGS"/>
    <property type="match status" value="1"/>
</dbReference>
<feature type="transmembrane region" description="Helical" evidence="1">
    <location>
        <begin position="192"/>
        <end position="210"/>
    </location>
</feature>
<dbReference type="InterPro" id="IPR044926">
    <property type="entry name" value="RGS_subdomain_2"/>
</dbReference>
<feature type="transmembrane region" description="Helical" evidence="1">
    <location>
        <begin position="6"/>
        <end position="34"/>
    </location>
</feature>
<evidence type="ECO:0000313" key="4">
    <source>
        <dbReference type="Proteomes" id="UP000002630"/>
    </source>
</evidence>
<keyword evidence="4" id="KW-1185">Reference proteome</keyword>
<dbReference type="eggNOG" id="ENOG502SERP">
    <property type="taxonomic scope" value="Eukaryota"/>
</dbReference>
<dbReference type="PANTHER" id="PTHR10845:SF192">
    <property type="entry name" value="DOUBLE HIT, ISOFORM B"/>
    <property type="match status" value="1"/>
</dbReference>
<reference evidence="3 4" key="1">
    <citation type="journal article" date="2010" name="Nature">
        <title>The Ectocarpus genome and the independent evolution of multicellularity in brown algae.</title>
        <authorList>
            <person name="Cock J.M."/>
            <person name="Sterck L."/>
            <person name="Rouze P."/>
            <person name="Scornet D."/>
            <person name="Allen A.E."/>
            <person name="Amoutzias G."/>
            <person name="Anthouard V."/>
            <person name="Artiguenave F."/>
            <person name="Aury J.M."/>
            <person name="Badger J.H."/>
            <person name="Beszteri B."/>
            <person name="Billiau K."/>
            <person name="Bonnet E."/>
            <person name="Bothwell J.H."/>
            <person name="Bowler C."/>
            <person name="Boyen C."/>
            <person name="Brownlee C."/>
            <person name="Carrano C.J."/>
            <person name="Charrier B."/>
            <person name="Cho G.Y."/>
            <person name="Coelho S.M."/>
            <person name="Collen J."/>
            <person name="Corre E."/>
            <person name="Da Silva C."/>
            <person name="Delage L."/>
            <person name="Delaroque N."/>
            <person name="Dittami S.M."/>
            <person name="Doulbeau S."/>
            <person name="Elias M."/>
            <person name="Farnham G."/>
            <person name="Gachon C.M."/>
            <person name="Gschloessl B."/>
            <person name="Heesch S."/>
            <person name="Jabbari K."/>
            <person name="Jubin C."/>
            <person name="Kawai H."/>
            <person name="Kimura K."/>
            <person name="Kloareg B."/>
            <person name="Kupper F.C."/>
            <person name="Lang D."/>
            <person name="Le Bail A."/>
            <person name="Leblanc C."/>
            <person name="Lerouge P."/>
            <person name="Lohr M."/>
            <person name="Lopez P.J."/>
            <person name="Martens C."/>
            <person name="Maumus F."/>
            <person name="Michel G."/>
            <person name="Miranda-Saavedra D."/>
            <person name="Morales J."/>
            <person name="Moreau H."/>
            <person name="Motomura T."/>
            <person name="Nagasato C."/>
            <person name="Napoli C.A."/>
            <person name="Nelson D.R."/>
            <person name="Nyvall-Collen P."/>
            <person name="Peters A.F."/>
            <person name="Pommier C."/>
            <person name="Potin P."/>
            <person name="Poulain J."/>
            <person name="Quesneville H."/>
            <person name="Read B."/>
            <person name="Rensing S.A."/>
            <person name="Ritter A."/>
            <person name="Rousvoal S."/>
            <person name="Samanta M."/>
            <person name="Samson G."/>
            <person name="Schroeder D.C."/>
            <person name="Segurens B."/>
            <person name="Strittmatter M."/>
            <person name="Tonon T."/>
            <person name="Tregear J.W."/>
            <person name="Valentin K."/>
            <person name="von Dassow P."/>
            <person name="Yamagishi T."/>
            <person name="Van de Peer Y."/>
            <person name="Wincker P."/>
        </authorList>
    </citation>
    <scope>NUCLEOTIDE SEQUENCE [LARGE SCALE GENOMIC DNA]</scope>
    <source>
        <strain evidence="4">Ec32 / CCAP1310/4</strain>
    </source>
</reference>
<dbReference type="PANTHER" id="PTHR10845">
    <property type="entry name" value="REGULATOR OF G PROTEIN SIGNALING"/>
    <property type="match status" value="1"/>
</dbReference>
<dbReference type="InterPro" id="IPR016137">
    <property type="entry name" value="RGS"/>
</dbReference>
<feature type="transmembrane region" description="Helical" evidence="1">
    <location>
        <begin position="46"/>
        <end position="64"/>
    </location>
</feature>
<keyword evidence="1" id="KW-0472">Membrane</keyword>
<dbReference type="Proteomes" id="UP000002630">
    <property type="component" value="Linkage Group LG20"/>
</dbReference>
<protein>
    <recommendedName>
        <fullName evidence="2">RGS domain-containing protein</fullName>
    </recommendedName>
</protein>
<dbReference type="SMART" id="SM00315">
    <property type="entry name" value="RGS"/>
    <property type="match status" value="1"/>
</dbReference>
<dbReference type="InterPro" id="IPR036305">
    <property type="entry name" value="RGS_sf"/>
</dbReference>
<evidence type="ECO:0000259" key="2">
    <source>
        <dbReference type="PROSITE" id="PS50132"/>
    </source>
</evidence>
<dbReference type="SUPFAM" id="SSF48097">
    <property type="entry name" value="Regulator of G-protein signaling, RGS"/>
    <property type="match status" value="1"/>
</dbReference>
<evidence type="ECO:0000313" key="3">
    <source>
        <dbReference type="EMBL" id="CBN77107.1"/>
    </source>
</evidence>
<organism evidence="3 4">
    <name type="scientific">Ectocarpus siliculosus</name>
    <name type="common">Brown alga</name>
    <name type="synonym">Conferva siliculosa</name>
    <dbReference type="NCBI Taxonomy" id="2880"/>
    <lineage>
        <taxon>Eukaryota</taxon>
        <taxon>Sar</taxon>
        <taxon>Stramenopiles</taxon>
        <taxon>Ochrophyta</taxon>
        <taxon>PX clade</taxon>
        <taxon>Phaeophyceae</taxon>
        <taxon>Ectocarpales</taxon>
        <taxon>Ectocarpaceae</taxon>
        <taxon>Ectocarpus</taxon>
    </lineage>
</organism>
<keyword evidence="1" id="KW-0812">Transmembrane</keyword>
<evidence type="ECO:0000256" key="1">
    <source>
        <dbReference type="SAM" id="Phobius"/>
    </source>
</evidence>
<name>D8LLA9_ECTSI</name>
<keyword evidence="1" id="KW-1133">Transmembrane helix</keyword>
<dbReference type="InParanoid" id="D8LLA9"/>
<dbReference type="PROSITE" id="PS50132">
    <property type="entry name" value="RGS"/>
    <property type="match status" value="1"/>
</dbReference>
<dbReference type="EMBL" id="FN648553">
    <property type="protein sequence ID" value="CBN77107.1"/>
    <property type="molecule type" value="Genomic_DNA"/>
</dbReference>
<dbReference type="EMBL" id="FN649745">
    <property type="protein sequence ID" value="CBN77107.1"/>
    <property type="molecule type" value="Genomic_DNA"/>
</dbReference>
<gene>
    <name evidence="3" type="ORF">Esi_0036_0047</name>
</gene>
<feature type="domain" description="RGS" evidence="2">
    <location>
        <begin position="297"/>
        <end position="427"/>
    </location>
</feature>
<feature type="transmembrane region" description="Helical" evidence="1">
    <location>
        <begin position="120"/>
        <end position="142"/>
    </location>
</feature>
<dbReference type="Gene3D" id="1.10.167.10">
    <property type="entry name" value="Regulator of G-protein Signalling 4, domain 2"/>
    <property type="match status" value="1"/>
</dbReference>
<feature type="transmembrane region" description="Helical" evidence="1">
    <location>
        <begin position="148"/>
        <end position="172"/>
    </location>
</feature>
<dbReference type="AlphaFoldDB" id="D8LLA9"/>
<proteinExistence type="predicted"/>
<accession>D8LLA9</accession>